<dbReference type="InterPro" id="IPR047817">
    <property type="entry name" value="ABC2_TM_bact-type"/>
</dbReference>
<dbReference type="PANTHER" id="PTHR43229">
    <property type="entry name" value="NODULATION PROTEIN J"/>
    <property type="match status" value="1"/>
</dbReference>
<dbReference type="PIRSF" id="PIRSF006648">
    <property type="entry name" value="DrrB"/>
    <property type="match status" value="1"/>
</dbReference>
<comment type="similarity">
    <text evidence="5">Belongs to the ABC-2 integral membrane protein family.</text>
</comment>
<evidence type="ECO:0000313" key="7">
    <source>
        <dbReference type="EMBL" id="USS93252.1"/>
    </source>
</evidence>
<dbReference type="PANTHER" id="PTHR43229:SF2">
    <property type="entry name" value="NODULATION PROTEIN J"/>
    <property type="match status" value="1"/>
</dbReference>
<proteinExistence type="inferred from homology"/>
<keyword evidence="3 5" id="KW-1133">Transmembrane helix</keyword>
<feature type="transmembrane region" description="Helical" evidence="5">
    <location>
        <begin position="117"/>
        <end position="136"/>
    </location>
</feature>
<organism evidence="7 8">
    <name type="scientific">Fructilactobacillus ixorae</name>
    <dbReference type="NCBI Taxonomy" id="1750535"/>
    <lineage>
        <taxon>Bacteria</taxon>
        <taxon>Bacillati</taxon>
        <taxon>Bacillota</taxon>
        <taxon>Bacilli</taxon>
        <taxon>Lactobacillales</taxon>
        <taxon>Lactobacillaceae</taxon>
        <taxon>Fructilactobacillus</taxon>
    </lineage>
</organism>
<keyword evidence="5" id="KW-1003">Cell membrane</keyword>
<evidence type="ECO:0000256" key="4">
    <source>
        <dbReference type="ARBA" id="ARBA00023136"/>
    </source>
</evidence>
<keyword evidence="4 5" id="KW-0472">Membrane</keyword>
<reference evidence="7" key="1">
    <citation type="submission" date="2022-05" db="EMBL/GenBank/DDBJ databases">
        <authorList>
            <person name="Oliphant S.A."/>
            <person name="Watson-Haigh N.S."/>
            <person name="Sumby K.M."/>
            <person name="Gardner J.M."/>
            <person name="Jiranek V."/>
        </authorList>
    </citation>
    <scope>NUCLEOTIDE SEQUENCE</scope>
    <source>
        <strain evidence="7">Ru20-1</strain>
    </source>
</reference>
<dbReference type="EMBL" id="CP097478">
    <property type="protein sequence ID" value="USS93252.1"/>
    <property type="molecule type" value="Genomic_DNA"/>
</dbReference>
<feature type="transmembrane region" description="Helical" evidence="5">
    <location>
        <begin position="234"/>
        <end position="257"/>
    </location>
</feature>
<sequence>MNLMQKQPTKFVSNVITMTYRNLLKTFHNPDSLLDVVVQPVLFMVLFGYLFGGAIAGNVNNYLPIIVPGILMQALLSAASGSGTQISYDMHTGIYTRFKSLPISPLAPLAGQLLADIFRLVLAAVAAIVTGYLMGWRSQSGFGWLIVVIILDVFLGWALSWIFALYGLIAKSATMVESISLMTMLLLIFLSNAFVPVQTLPRFMRFLVKINPVSYVISASRTILNHGFWPSDAWIVLGAGVLTVLVCSPLTVIVYNYKNNK</sequence>
<feature type="domain" description="ABC transmembrane type-2" evidence="6">
    <location>
        <begin position="31"/>
        <end position="258"/>
    </location>
</feature>
<evidence type="ECO:0000313" key="8">
    <source>
        <dbReference type="Proteomes" id="UP001057532"/>
    </source>
</evidence>
<feature type="transmembrane region" description="Helical" evidence="5">
    <location>
        <begin position="62"/>
        <end position="81"/>
    </location>
</feature>
<feature type="transmembrane region" description="Helical" evidence="5">
    <location>
        <begin position="178"/>
        <end position="197"/>
    </location>
</feature>
<name>A0ABY5C3V0_9LACO</name>
<comment type="subcellular location">
    <subcellularLocation>
        <location evidence="5">Cell membrane</location>
        <topology evidence="5">Multi-pass membrane protein</topology>
    </subcellularLocation>
    <subcellularLocation>
        <location evidence="1">Membrane</location>
        <topology evidence="1">Multi-pass membrane protein</topology>
    </subcellularLocation>
</comment>
<dbReference type="InterPro" id="IPR000412">
    <property type="entry name" value="ABC_2_transport"/>
</dbReference>
<evidence type="ECO:0000256" key="3">
    <source>
        <dbReference type="ARBA" id="ARBA00022989"/>
    </source>
</evidence>
<keyword evidence="8" id="KW-1185">Reference proteome</keyword>
<evidence type="ECO:0000259" key="6">
    <source>
        <dbReference type="PROSITE" id="PS51012"/>
    </source>
</evidence>
<accession>A0ABY5C3V0</accession>
<feature type="transmembrane region" description="Helical" evidence="5">
    <location>
        <begin position="33"/>
        <end position="56"/>
    </location>
</feature>
<gene>
    <name evidence="7" type="ORF">M8332_06580</name>
</gene>
<keyword evidence="5" id="KW-0813">Transport</keyword>
<dbReference type="Proteomes" id="UP001057532">
    <property type="component" value="Chromosome"/>
</dbReference>
<dbReference type="RefSeq" id="WP_252780060.1">
    <property type="nucleotide sequence ID" value="NZ_CP097478.1"/>
</dbReference>
<evidence type="ECO:0000256" key="2">
    <source>
        <dbReference type="ARBA" id="ARBA00022692"/>
    </source>
</evidence>
<evidence type="ECO:0000256" key="1">
    <source>
        <dbReference type="ARBA" id="ARBA00004141"/>
    </source>
</evidence>
<dbReference type="InterPro" id="IPR013525">
    <property type="entry name" value="ABC2_TM"/>
</dbReference>
<protein>
    <recommendedName>
        <fullName evidence="5">Transport permease protein</fullName>
    </recommendedName>
</protein>
<feature type="transmembrane region" description="Helical" evidence="5">
    <location>
        <begin position="142"/>
        <end position="166"/>
    </location>
</feature>
<keyword evidence="2 5" id="KW-0812">Transmembrane</keyword>
<dbReference type="Pfam" id="PF01061">
    <property type="entry name" value="ABC2_membrane"/>
    <property type="match status" value="1"/>
</dbReference>
<dbReference type="InterPro" id="IPR051784">
    <property type="entry name" value="Nod_factor_ABC_transporter"/>
</dbReference>
<dbReference type="PROSITE" id="PS51012">
    <property type="entry name" value="ABC_TM2"/>
    <property type="match status" value="1"/>
</dbReference>
<evidence type="ECO:0000256" key="5">
    <source>
        <dbReference type="RuleBase" id="RU361157"/>
    </source>
</evidence>